<keyword evidence="4" id="KW-0862">Zinc</keyword>
<dbReference type="Pfam" id="PF03107">
    <property type="entry name" value="C1_2"/>
    <property type="match status" value="7"/>
</dbReference>
<dbReference type="SMART" id="SM00249">
    <property type="entry name" value="PHD"/>
    <property type="match status" value="4"/>
</dbReference>
<dbReference type="InterPro" id="IPR054483">
    <property type="entry name" value="DC1-like_CT"/>
</dbReference>
<evidence type="ECO:0000256" key="1">
    <source>
        <dbReference type="ARBA" id="ARBA00022723"/>
    </source>
</evidence>
<dbReference type="GO" id="GO:0008270">
    <property type="term" value="F:zinc ion binding"/>
    <property type="evidence" value="ECO:0007669"/>
    <property type="project" value="UniProtKB-KW"/>
</dbReference>
<dbReference type="AlphaFoldDB" id="V4KRS1"/>
<dbReference type="PANTHER" id="PTHR32410">
    <property type="entry name" value="CYSTEINE/HISTIDINE-RICH C1 DOMAIN FAMILY PROTEIN"/>
    <property type="match status" value="1"/>
</dbReference>
<keyword evidence="2" id="KW-0677">Repeat</keyword>
<evidence type="ECO:0000313" key="7">
    <source>
        <dbReference type="Proteomes" id="UP000030689"/>
    </source>
</evidence>
<dbReference type="PROSITE" id="PS50081">
    <property type="entry name" value="ZF_DAG_PE_2"/>
    <property type="match status" value="1"/>
</dbReference>
<keyword evidence="3" id="KW-0863">Zinc-finger</keyword>
<dbReference type="SUPFAM" id="SSF57889">
    <property type="entry name" value="Cysteine-rich domain"/>
    <property type="match status" value="5"/>
</dbReference>
<proteinExistence type="predicted"/>
<evidence type="ECO:0000259" key="5">
    <source>
        <dbReference type="PROSITE" id="PS50081"/>
    </source>
</evidence>
<dbReference type="PANTHER" id="PTHR32410:SF154">
    <property type="entry name" value="CHP-RICH ZINC FINGER PROTEIN-LIKE-RELATED"/>
    <property type="match status" value="1"/>
</dbReference>
<dbReference type="KEGG" id="eus:EUTSA_v10005296mg"/>
<evidence type="ECO:0000256" key="2">
    <source>
        <dbReference type="ARBA" id="ARBA00022737"/>
    </source>
</evidence>
<accession>V4KRS1</accession>
<reference evidence="6 7" key="1">
    <citation type="journal article" date="2013" name="Front. Plant Sci.">
        <title>The Reference Genome of the Halophytic Plant Eutrema salsugineum.</title>
        <authorList>
            <person name="Yang R."/>
            <person name="Jarvis D.E."/>
            <person name="Chen H."/>
            <person name="Beilstein M.A."/>
            <person name="Grimwood J."/>
            <person name="Jenkins J."/>
            <person name="Shu S."/>
            <person name="Prochnik S."/>
            <person name="Xin M."/>
            <person name="Ma C."/>
            <person name="Schmutz J."/>
            <person name="Wing R.A."/>
            <person name="Mitchell-Olds T."/>
            <person name="Schumaker K.S."/>
            <person name="Wang X."/>
        </authorList>
    </citation>
    <scope>NUCLEOTIDE SEQUENCE [LARGE SCALE GENOMIC DNA]</scope>
</reference>
<protein>
    <recommendedName>
        <fullName evidence="5">Phorbol-ester/DAG-type domain-containing protein</fullName>
    </recommendedName>
</protein>
<dbReference type="OrthoDB" id="1020579at2759"/>
<name>V4KRS1_EUTSA</name>
<dbReference type="InterPro" id="IPR002219">
    <property type="entry name" value="PKC_DAG/PE"/>
</dbReference>
<dbReference type="InterPro" id="IPR046349">
    <property type="entry name" value="C1-like_sf"/>
</dbReference>
<dbReference type="OMA" id="WCELCES"/>
<organism evidence="6 7">
    <name type="scientific">Eutrema salsugineum</name>
    <name type="common">Saltwater cress</name>
    <name type="synonym">Sisymbrium salsugineum</name>
    <dbReference type="NCBI Taxonomy" id="72664"/>
    <lineage>
        <taxon>Eukaryota</taxon>
        <taxon>Viridiplantae</taxon>
        <taxon>Streptophyta</taxon>
        <taxon>Embryophyta</taxon>
        <taxon>Tracheophyta</taxon>
        <taxon>Spermatophyta</taxon>
        <taxon>Magnoliopsida</taxon>
        <taxon>eudicotyledons</taxon>
        <taxon>Gunneridae</taxon>
        <taxon>Pentapetalae</taxon>
        <taxon>rosids</taxon>
        <taxon>malvids</taxon>
        <taxon>Brassicales</taxon>
        <taxon>Brassicaceae</taxon>
        <taxon>Eutremeae</taxon>
        <taxon>Eutrema</taxon>
    </lineage>
</organism>
<keyword evidence="1" id="KW-0479">Metal-binding</keyword>
<evidence type="ECO:0000256" key="3">
    <source>
        <dbReference type="ARBA" id="ARBA00022771"/>
    </source>
</evidence>
<dbReference type="Pfam" id="PF22926">
    <property type="entry name" value="C1-like_CT"/>
    <property type="match status" value="1"/>
</dbReference>
<keyword evidence="7" id="KW-1185">Reference proteome</keyword>
<evidence type="ECO:0000256" key="4">
    <source>
        <dbReference type="ARBA" id="ARBA00022833"/>
    </source>
</evidence>
<gene>
    <name evidence="6" type="ORF">EUTSA_v10005296mg</name>
</gene>
<dbReference type="InterPro" id="IPR004146">
    <property type="entry name" value="DC1"/>
</dbReference>
<dbReference type="EMBL" id="KI517748">
    <property type="protein sequence ID" value="ESQ32712.1"/>
    <property type="molecule type" value="Genomic_DNA"/>
</dbReference>
<dbReference type="Gramene" id="ESQ32712">
    <property type="protein sequence ID" value="ESQ32712"/>
    <property type="gene ID" value="EUTSA_v10005296mg"/>
</dbReference>
<feature type="domain" description="Phorbol-ester/DAG-type" evidence="5">
    <location>
        <begin position="12"/>
        <end position="64"/>
    </location>
</feature>
<dbReference type="InterPro" id="IPR001965">
    <property type="entry name" value="Znf_PHD"/>
</dbReference>
<dbReference type="Proteomes" id="UP000030689">
    <property type="component" value="Unassembled WGS sequence"/>
</dbReference>
<evidence type="ECO:0000313" key="6">
    <source>
        <dbReference type="EMBL" id="ESQ32712.1"/>
    </source>
</evidence>
<sequence>MCARANLKMPWHHHPLLFVYLDGCLYCDFCGRRFEEGYFCPLCRLTVHERCVSVFESPDITRTCHAKHSLKLLTQGAPDYTDLKCHVCADNTGNLLYHCDICKFNLDPDCAIISPPPVSLSNLKVHDHKHTLTLMPRLLSFVCDACGETGDRSPYVCLQCNFMIHGYCAYFPRVIHINRHDHRVTYTYPLGPGEWKCGVCWEGIDWSCGAYSCSTCPNNYAVHSRCATRDDVWDGEELDGVPEQVEDIEPFKTNDDNTITHFSHSEHNMSLNKDGIALEESIFCDGCVRPIGSNTFYSCSDCSFILHEICANLPKKKRHFLSPKPLTLTYGGSVETNECYACLQRFGRGFMYREDIYRNVDLLCSSITEPFVHGSHPHPLLYINVEHDEELTKTCQGCGIRTEGMVLGCTKCRFYLDFSCATLPLTVRLDRYDDHPLTLCYGEKVSGKYWCDICETETNPETWFYTCKDCGVTLHVFCVVGDFKCVKSGDVYYEHKLLSNSSSSRPTCSYCHCHCPGSFTLHENGKNEEFFCSFYCLILFKEWNRFDKKLILPPWVN</sequence>
<dbReference type="InterPro" id="IPR053192">
    <property type="entry name" value="Vacuole_Formation_Reg"/>
</dbReference>